<proteinExistence type="predicted"/>
<accession>A0ABY7D8H5</accession>
<organism evidence="1 2">
    <name type="scientific">Mya arenaria</name>
    <name type="common">Soft-shell clam</name>
    <dbReference type="NCBI Taxonomy" id="6604"/>
    <lineage>
        <taxon>Eukaryota</taxon>
        <taxon>Metazoa</taxon>
        <taxon>Spiralia</taxon>
        <taxon>Lophotrochozoa</taxon>
        <taxon>Mollusca</taxon>
        <taxon>Bivalvia</taxon>
        <taxon>Autobranchia</taxon>
        <taxon>Heteroconchia</taxon>
        <taxon>Euheterodonta</taxon>
        <taxon>Imparidentia</taxon>
        <taxon>Neoheterodontei</taxon>
        <taxon>Myida</taxon>
        <taxon>Myoidea</taxon>
        <taxon>Myidae</taxon>
        <taxon>Mya</taxon>
    </lineage>
</organism>
<sequence>MLAFVTGQPAMLYIKETKDDHWLNSCQGPAGGVRLTGSCWRVLLEGPAGDARLTGMIISQAIYSGLCWRCASNRVLLEGPDYFNWPFFQGPAGGSCWRCPSNRDDYLSGHLIRVLLEGRAGGSCWRCVSNRDDNFTGHLFRVVLGVCISQGCLNCTVTITSWLLSSESPRWCTCFVPTKISGLAVPAESLLPKESAEKISGLAVPAELTLCPSPPFCRMCNQVRSGSKVRHDFPETNRSYLM</sequence>
<protein>
    <submittedName>
        <fullName evidence="1">Uncharacterized protein</fullName>
    </submittedName>
</protein>
<evidence type="ECO:0000313" key="1">
    <source>
        <dbReference type="EMBL" id="WAQ93976.1"/>
    </source>
</evidence>
<keyword evidence="2" id="KW-1185">Reference proteome</keyword>
<name>A0ABY7D8H5_MYAAR</name>
<gene>
    <name evidence="1" type="ORF">MAR_006447</name>
</gene>
<evidence type="ECO:0000313" key="2">
    <source>
        <dbReference type="Proteomes" id="UP001164746"/>
    </source>
</evidence>
<dbReference type="Proteomes" id="UP001164746">
    <property type="component" value="Chromosome 1"/>
</dbReference>
<dbReference type="EMBL" id="CP111012">
    <property type="protein sequence ID" value="WAQ93976.1"/>
    <property type="molecule type" value="Genomic_DNA"/>
</dbReference>
<reference evidence="1" key="1">
    <citation type="submission" date="2022-11" db="EMBL/GenBank/DDBJ databases">
        <title>Centuries of genome instability and evolution in soft-shell clam transmissible cancer (bioRxiv).</title>
        <authorList>
            <person name="Hart S.F.M."/>
            <person name="Yonemitsu M.A."/>
            <person name="Giersch R.M."/>
            <person name="Beal B.F."/>
            <person name="Arriagada G."/>
            <person name="Davis B.W."/>
            <person name="Ostrander E.A."/>
            <person name="Goff S.P."/>
            <person name="Metzger M.J."/>
        </authorList>
    </citation>
    <scope>NUCLEOTIDE SEQUENCE</scope>
    <source>
        <strain evidence="1">MELC-2E11</strain>
        <tissue evidence="1">Siphon/mantle</tissue>
    </source>
</reference>